<dbReference type="GO" id="GO:0008168">
    <property type="term" value="F:methyltransferase activity"/>
    <property type="evidence" value="ECO:0007669"/>
    <property type="project" value="UniProtKB-UniRule"/>
</dbReference>
<comment type="similarity">
    <text evidence="2 6">Belongs to the UPF0677 family.</text>
</comment>
<keyword evidence="5 6" id="KW-0949">S-adenosyl-L-methionine</keyword>
<evidence type="ECO:0000256" key="6">
    <source>
        <dbReference type="RuleBase" id="RU362030"/>
    </source>
</evidence>
<protein>
    <recommendedName>
        <fullName evidence="6">S-adenosyl-L-methionine-dependent methyltransferase</fullName>
        <ecNumber evidence="6">2.1.1.-</ecNumber>
    </recommendedName>
</protein>
<dbReference type="PANTHER" id="PTHR43619">
    <property type="entry name" value="S-ADENOSYL-L-METHIONINE-DEPENDENT METHYLTRANSFERASE YKTD-RELATED"/>
    <property type="match status" value="1"/>
</dbReference>
<dbReference type="PANTHER" id="PTHR43619:SF2">
    <property type="entry name" value="S-ADENOSYL-L-METHIONINE-DEPENDENT METHYLTRANSFERASES SUPERFAMILY PROTEIN"/>
    <property type="match status" value="1"/>
</dbReference>
<evidence type="ECO:0000313" key="8">
    <source>
        <dbReference type="Proteomes" id="UP000529783"/>
    </source>
</evidence>
<accession>A0A7Y9EAZ7</accession>
<dbReference type="InterPro" id="IPR029063">
    <property type="entry name" value="SAM-dependent_MTases_sf"/>
</dbReference>
<keyword evidence="8" id="KW-1185">Reference proteome</keyword>
<comment type="caution">
    <text evidence="7">The sequence shown here is derived from an EMBL/GenBank/DDBJ whole genome shotgun (WGS) entry which is preliminary data.</text>
</comment>
<comment type="function">
    <text evidence="1 6">Exhibits S-adenosyl-L-methionine-dependent methyltransferase activity.</text>
</comment>
<proteinExistence type="inferred from homology"/>
<keyword evidence="3 6" id="KW-0489">Methyltransferase</keyword>
<evidence type="ECO:0000256" key="2">
    <source>
        <dbReference type="ARBA" id="ARBA00008138"/>
    </source>
</evidence>
<evidence type="ECO:0000256" key="5">
    <source>
        <dbReference type="ARBA" id="ARBA00022691"/>
    </source>
</evidence>
<dbReference type="GO" id="GO:0032259">
    <property type="term" value="P:methylation"/>
    <property type="evidence" value="ECO:0007669"/>
    <property type="project" value="UniProtKB-KW"/>
</dbReference>
<dbReference type="AlphaFoldDB" id="A0A7Y9EAZ7"/>
<sequence>MDKTEGSRTAVLVCQARAVAHGRLAPDRFADPTASALLRPDELAAVERVRSGRPPEGWGPRMEYEFLRATAEGLVPRTVAIDDAVRERTSPQVVILGAGLDGRAWRMPELAGAAVFEVDHPRSQEDKRQRAAGLSSPAGKVAFVPVDFTADRLDDSLKAAGHRADLPTTWIWEGVVPYLTRAEVAATVRDLAGASAPGSRLVVNYQSPSPAASLGRLLARAMRRLSRRPDPMAHEPWRSAWTPAAMRELLTGQGFAVVGDTDLLSLAGALALPVRSRRSLGSGRVLVADRRAG</sequence>
<dbReference type="NCBIfam" id="TIGR00027">
    <property type="entry name" value="mthyl_TIGR00027"/>
    <property type="match status" value="1"/>
</dbReference>
<reference evidence="7 8" key="1">
    <citation type="submission" date="2020-07" db="EMBL/GenBank/DDBJ databases">
        <title>Sequencing the genomes of 1000 actinobacteria strains.</title>
        <authorList>
            <person name="Klenk H.-P."/>
        </authorList>
    </citation>
    <scope>NUCLEOTIDE SEQUENCE [LARGE SCALE GENOMIC DNA]</scope>
    <source>
        <strain evidence="7 8">DSM 40398</strain>
    </source>
</reference>
<name>A0A7Y9EAZ7_9ACTN</name>
<dbReference type="Pfam" id="PF04072">
    <property type="entry name" value="LCM"/>
    <property type="match status" value="1"/>
</dbReference>
<gene>
    <name evidence="7" type="ORF">BJY14_000356</name>
</gene>
<keyword evidence="4 7" id="KW-0808">Transferase</keyword>
<evidence type="ECO:0000256" key="1">
    <source>
        <dbReference type="ARBA" id="ARBA00003907"/>
    </source>
</evidence>
<organism evidence="7 8">
    <name type="scientific">Actinomadura luteofluorescens</name>
    <dbReference type="NCBI Taxonomy" id="46163"/>
    <lineage>
        <taxon>Bacteria</taxon>
        <taxon>Bacillati</taxon>
        <taxon>Actinomycetota</taxon>
        <taxon>Actinomycetes</taxon>
        <taxon>Streptosporangiales</taxon>
        <taxon>Thermomonosporaceae</taxon>
        <taxon>Actinomadura</taxon>
    </lineage>
</organism>
<dbReference type="SUPFAM" id="SSF53335">
    <property type="entry name" value="S-adenosyl-L-methionine-dependent methyltransferases"/>
    <property type="match status" value="1"/>
</dbReference>
<dbReference type="EC" id="2.1.1.-" evidence="6"/>
<dbReference type="Gene3D" id="3.40.50.150">
    <property type="entry name" value="Vaccinia Virus protein VP39"/>
    <property type="match status" value="1"/>
</dbReference>
<dbReference type="InterPro" id="IPR007213">
    <property type="entry name" value="Ppm1/Ppm2/Tcmp"/>
</dbReference>
<evidence type="ECO:0000256" key="4">
    <source>
        <dbReference type="ARBA" id="ARBA00022679"/>
    </source>
</evidence>
<evidence type="ECO:0000256" key="3">
    <source>
        <dbReference type="ARBA" id="ARBA00022603"/>
    </source>
</evidence>
<dbReference type="InterPro" id="IPR011610">
    <property type="entry name" value="SAM_mthyl_Trfase_ML2640-like"/>
</dbReference>
<dbReference type="RefSeq" id="WP_179841959.1">
    <property type="nucleotide sequence ID" value="NZ_JACCBA010000001.1"/>
</dbReference>
<dbReference type="EMBL" id="JACCBA010000001">
    <property type="protein sequence ID" value="NYD44373.1"/>
    <property type="molecule type" value="Genomic_DNA"/>
</dbReference>
<evidence type="ECO:0000313" key="7">
    <source>
        <dbReference type="EMBL" id="NYD44373.1"/>
    </source>
</evidence>
<dbReference type="Proteomes" id="UP000529783">
    <property type="component" value="Unassembled WGS sequence"/>
</dbReference>